<dbReference type="OrthoDB" id="9800877at2"/>
<dbReference type="InterPro" id="IPR002514">
    <property type="entry name" value="Transposase_8"/>
</dbReference>
<dbReference type="GO" id="GO:0004803">
    <property type="term" value="F:transposase activity"/>
    <property type="evidence" value="ECO:0007669"/>
    <property type="project" value="InterPro"/>
</dbReference>
<protein>
    <submittedName>
        <fullName evidence="2">Transposase and inactivated derivatives</fullName>
    </submittedName>
</protein>
<gene>
    <name evidence="2" type="ORF">SAMN05216593_10943</name>
</gene>
<dbReference type="AlphaFoldDB" id="A0A1M7PA57"/>
<comment type="similarity">
    <text evidence="1">Belongs to the transposase 8 family.</text>
</comment>
<name>A0A1M7PA57_9PSED</name>
<dbReference type="GO" id="GO:0006313">
    <property type="term" value="P:DNA transposition"/>
    <property type="evidence" value="ECO:0007669"/>
    <property type="project" value="InterPro"/>
</dbReference>
<dbReference type="STRING" id="1190415.SAMN05216593_10943"/>
<evidence type="ECO:0000256" key="1">
    <source>
        <dbReference type="ARBA" id="ARBA00009964"/>
    </source>
</evidence>
<dbReference type="RefSeq" id="WP_073168668.1">
    <property type="nucleotide sequence ID" value="NZ_FRDA01000009.1"/>
</dbReference>
<dbReference type="Pfam" id="PF01527">
    <property type="entry name" value="HTH_Tnp_1"/>
    <property type="match status" value="1"/>
</dbReference>
<evidence type="ECO:0000313" key="2">
    <source>
        <dbReference type="EMBL" id="SHN13677.1"/>
    </source>
</evidence>
<evidence type="ECO:0000313" key="3">
    <source>
        <dbReference type="Proteomes" id="UP000183983"/>
    </source>
</evidence>
<dbReference type="NCBIfam" id="NF047595">
    <property type="entry name" value="IS66_ISRel24_TnpA"/>
    <property type="match status" value="1"/>
</dbReference>
<reference evidence="2 3" key="1">
    <citation type="submission" date="2016-11" db="EMBL/GenBank/DDBJ databases">
        <authorList>
            <person name="Jaros S."/>
            <person name="Januszkiewicz K."/>
            <person name="Wedrychowicz H."/>
        </authorList>
    </citation>
    <scope>NUCLEOTIDE SEQUENCE [LARGE SCALE GENOMIC DNA]</scope>
    <source>
        <strain evidence="2 3">LMG 26898</strain>
    </source>
</reference>
<dbReference type="InterPro" id="IPR009057">
    <property type="entry name" value="Homeodomain-like_sf"/>
</dbReference>
<sequence length="105" mass="11545">MRQRSSYPKPFKAQVVQECLQPGATISSVAIHHGINANVIRKWLPAYRDQSPATLPAFVPVKTVPRRASEEMVMISLPLGDKSITVKWPSSDPDGCACFIRGLAQ</sequence>
<proteinExistence type="inferred from homology"/>
<accession>A0A1M7PA57</accession>
<organism evidence="2 3">
    <name type="scientific">Pseudomonas asturiensis</name>
    <dbReference type="NCBI Taxonomy" id="1190415"/>
    <lineage>
        <taxon>Bacteria</taxon>
        <taxon>Pseudomonadati</taxon>
        <taxon>Pseudomonadota</taxon>
        <taxon>Gammaproteobacteria</taxon>
        <taxon>Pseudomonadales</taxon>
        <taxon>Pseudomonadaceae</taxon>
        <taxon>Pseudomonas</taxon>
    </lineage>
</organism>
<dbReference type="EMBL" id="FRDA01000009">
    <property type="protein sequence ID" value="SHN13677.1"/>
    <property type="molecule type" value="Genomic_DNA"/>
</dbReference>
<dbReference type="GO" id="GO:0003677">
    <property type="term" value="F:DNA binding"/>
    <property type="evidence" value="ECO:0007669"/>
    <property type="project" value="InterPro"/>
</dbReference>
<dbReference type="Proteomes" id="UP000183983">
    <property type="component" value="Unassembled WGS sequence"/>
</dbReference>
<dbReference type="SUPFAM" id="SSF46689">
    <property type="entry name" value="Homeodomain-like"/>
    <property type="match status" value="1"/>
</dbReference>